<dbReference type="PROSITE" id="PS00675">
    <property type="entry name" value="SIGMA54_INTERACT_1"/>
    <property type="match status" value="1"/>
</dbReference>
<evidence type="ECO:0000313" key="2">
    <source>
        <dbReference type="EMBL" id="MBD2185866.1"/>
    </source>
</evidence>
<evidence type="ECO:0000313" key="3">
    <source>
        <dbReference type="Proteomes" id="UP000641646"/>
    </source>
</evidence>
<dbReference type="RefSeq" id="WP_190474595.1">
    <property type="nucleotide sequence ID" value="NZ_JACJPW010000147.1"/>
</dbReference>
<evidence type="ECO:0000259" key="1">
    <source>
        <dbReference type="Pfam" id="PF13191"/>
    </source>
</evidence>
<dbReference type="AlphaFoldDB" id="A0A926VL86"/>
<dbReference type="SUPFAM" id="SSF52540">
    <property type="entry name" value="P-loop containing nucleoside triphosphate hydrolases"/>
    <property type="match status" value="1"/>
</dbReference>
<keyword evidence="3" id="KW-1185">Reference proteome</keyword>
<dbReference type="Proteomes" id="UP000641646">
    <property type="component" value="Unassembled WGS sequence"/>
</dbReference>
<reference evidence="2" key="1">
    <citation type="journal article" date="2015" name="ISME J.">
        <title>Draft Genome Sequence of Streptomyces incarnatus NRRL8089, which Produces the Nucleoside Antibiotic Sinefungin.</title>
        <authorList>
            <person name="Oshima K."/>
            <person name="Hattori M."/>
            <person name="Shimizu H."/>
            <person name="Fukuda K."/>
            <person name="Nemoto M."/>
            <person name="Inagaki K."/>
            <person name="Tamura T."/>
        </authorList>
    </citation>
    <scope>NUCLEOTIDE SEQUENCE</scope>
    <source>
        <strain evidence="2">FACHB-1375</strain>
    </source>
</reference>
<reference evidence="2" key="2">
    <citation type="submission" date="2020-08" db="EMBL/GenBank/DDBJ databases">
        <authorList>
            <person name="Chen M."/>
            <person name="Teng W."/>
            <person name="Zhao L."/>
            <person name="Hu C."/>
            <person name="Zhou Y."/>
            <person name="Han B."/>
            <person name="Song L."/>
            <person name="Shu W."/>
        </authorList>
    </citation>
    <scope>NUCLEOTIDE SEQUENCE</scope>
    <source>
        <strain evidence="2">FACHB-1375</strain>
    </source>
</reference>
<feature type="domain" description="Orc1-like AAA ATPase" evidence="1">
    <location>
        <begin position="45"/>
        <end position="249"/>
    </location>
</feature>
<protein>
    <submittedName>
        <fullName evidence="2">AAA family ATPase</fullName>
    </submittedName>
</protein>
<organism evidence="2 3">
    <name type="scientific">Aerosakkonema funiforme FACHB-1375</name>
    <dbReference type="NCBI Taxonomy" id="2949571"/>
    <lineage>
        <taxon>Bacteria</taxon>
        <taxon>Bacillati</taxon>
        <taxon>Cyanobacteriota</taxon>
        <taxon>Cyanophyceae</taxon>
        <taxon>Oscillatoriophycideae</taxon>
        <taxon>Aerosakkonematales</taxon>
        <taxon>Aerosakkonemataceae</taxon>
        <taxon>Aerosakkonema</taxon>
    </lineage>
</organism>
<comment type="caution">
    <text evidence="2">The sequence shown here is derived from an EMBL/GenBank/DDBJ whole genome shotgun (WGS) entry which is preliminary data.</text>
</comment>
<dbReference type="InterPro" id="IPR041664">
    <property type="entry name" value="AAA_16"/>
</dbReference>
<dbReference type="InterPro" id="IPR027417">
    <property type="entry name" value="P-loop_NTPase"/>
</dbReference>
<dbReference type="EMBL" id="JACJPW010000147">
    <property type="protein sequence ID" value="MBD2185866.1"/>
    <property type="molecule type" value="Genomic_DNA"/>
</dbReference>
<proteinExistence type="predicted"/>
<dbReference type="Pfam" id="PF13191">
    <property type="entry name" value="AAA_16"/>
    <property type="match status" value="1"/>
</dbReference>
<dbReference type="InterPro" id="IPR025662">
    <property type="entry name" value="Sigma_54_int_dom_ATP-bd_1"/>
</dbReference>
<name>A0A926VL86_9CYAN</name>
<dbReference type="Gene3D" id="3.40.50.300">
    <property type="entry name" value="P-loop containing nucleotide triphosphate hydrolases"/>
    <property type="match status" value="1"/>
</dbReference>
<accession>A0A926VL86</accession>
<sequence length="681" mass="77542">MASIDDIIRREVNPFDPTTFKPGNFWREKQDAKLTVDSIHQEAIAEIEELLDLIAKDHRSRTVLLTGDTGSGKSYLLGRLKRAFNRKAFFAYIGPWPNNDYIRRHILRYTVDSLMQVPEGQKDSQLMLWLKSLSAFTKRSLKQRIFDESVWQLLRSNRQKFIRHLKDSYKEAGIYNADSFFGVLYDLTDPELYPLACEWLRGDDLSEESLQELKVRRSIETEEAAWETLSNLGRISTETQPIVLCFDNTETGMNSEGDFNPQPFFNVNTTIHNDGLKNFLIVISFLTDGWKRVIDRIQMSDKAGIHQEVHLKRINLDQAEALWAFRLKLLHSQAKPQPTSSIFPLTRQALEIKFPGGKTDPRNTLILGGHLFDKYKKSIIATSDKDDERDEGNNANNGNDPNDKVLAAFKLIWQDEYKKAQIKIIKISLLAAPELIRMLAEALAALQFQGIKPKLLSGKYSGHSLSYENPNQQKRVGIVWTEDPSMTSFVHIMNACQKVIQQNACENLHLIRGVTVGNGKLAGYQIYKQIFTGSQHHHIKPTLSSVHYLAAYHSLVNSALANELVVAGKPVSLKELEDLIRNAEILNNCILLQGLGIVRKADIPTDNGDFKEVREFLLNVVKTQGYLSKNTLNENAVRKFSEVNQTQVEQLIQQLIKENKIQLVNPKDPPKDHLVCFVPQV</sequence>
<gene>
    <name evidence="2" type="ORF">H6G03_33215</name>
</gene>